<proteinExistence type="predicted"/>
<feature type="transmembrane region" description="Helical" evidence="1">
    <location>
        <begin position="6"/>
        <end position="26"/>
    </location>
</feature>
<reference evidence="3" key="1">
    <citation type="journal article" date="2019" name="Int. J. Syst. Evol. Microbiol.">
        <title>The Global Catalogue of Microorganisms (GCM) 10K type strain sequencing project: providing services to taxonomists for standard genome sequencing and annotation.</title>
        <authorList>
            <consortium name="The Broad Institute Genomics Platform"/>
            <consortium name="The Broad Institute Genome Sequencing Center for Infectious Disease"/>
            <person name="Wu L."/>
            <person name="Ma J."/>
        </authorList>
    </citation>
    <scope>NUCLEOTIDE SEQUENCE [LARGE SCALE GENOMIC DNA]</scope>
    <source>
        <strain evidence="3">NBRC 110633</strain>
    </source>
</reference>
<protein>
    <submittedName>
        <fullName evidence="2">Uncharacterized protein</fullName>
    </submittedName>
</protein>
<keyword evidence="1" id="KW-1133">Transmembrane helix</keyword>
<evidence type="ECO:0000313" key="3">
    <source>
        <dbReference type="Proteomes" id="UP001156669"/>
    </source>
</evidence>
<name>A0ABQ5Y7G9_9VIBR</name>
<evidence type="ECO:0000256" key="1">
    <source>
        <dbReference type="SAM" id="Phobius"/>
    </source>
</evidence>
<comment type="caution">
    <text evidence="2">The sequence shown here is derived from an EMBL/GenBank/DDBJ whole genome shotgun (WGS) entry which is preliminary data.</text>
</comment>
<gene>
    <name evidence="2" type="ORF">GCM10007906_45060</name>
</gene>
<keyword evidence="3" id="KW-1185">Reference proteome</keyword>
<keyword evidence="1" id="KW-0812">Transmembrane</keyword>
<keyword evidence="1" id="KW-0472">Membrane</keyword>
<sequence>MKGEPILVSLIVEAFNVLITAVATMAQSTRGSGDYLYLPNKGLAKTWHKSHLSFMVLSFISLG</sequence>
<accession>A0ABQ5Y7G9</accession>
<dbReference type="Proteomes" id="UP001156669">
    <property type="component" value="Unassembled WGS sequence"/>
</dbReference>
<organism evidence="2 3">
    <name type="scientific">Vibrio hyugaensis</name>
    <dbReference type="NCBI Taxonomy" id="1534743"/>
    <lineage>
        <taxon>Bacteria</taxon>
        <taxon>Pseudomonadati</taxon>
        <taxon>Pseudomonadota</taxon>
        <taxon>Gammaproteobacteria</taxon>
        <taxon>Vibrionales</taxon>
        <taxon>Vibrionaceae</taxon>
        <taxon>Vibrio</taxon>
    </lineage>
</organism>
<evidence type="ECO:0000313" key="2">
    <source>
        <dbReference type="EMBL" id="GLR06918.1"/>
    </source>
</evidence>
<dbReference type="EMBL" id="BSOE01000058">
    <property type="protein sequence ID" value="GLR06918.1"/>
    <property type="molecule type" value="Genomic_DNA"/>
</dbReference>